<evidence type="ECO:0000313" key="2">
    <source>
        <dbReference type="EMBL" id="OSD00048.1"/>
    </source>
</evidence>
<evidence type="ECO:0000256" key="1">
    <source>
        <dbReference type="SAM" id="MobiDB-lite"/>
    </source>
</evidence>
<sequence length="70" mass="7921">MGRASGLGTVLYCHRSGSCGAWIARHDERLEVANDCDGQSTRERKPHMRSDKISERARGLERRKKVQNPV</sequence>
<reference evidence="2 3" key="1">
    <citation type="journal article" date="2015" name="Biotechnol. Biofuels">
        <title>Enhanced degradation of softwood versus hardwood by the white-rot fungus Pycnoporus coccineus.</title>
        <authorList>
            <person name="Couturier M."/>
            <person name="Navarro D."/>
            <person name="Chevret D."/>
            <person name="Henrissat B."/>
            <person name="Piumi F."/>
            <person name="Ruiz-Duenas F.J."/>
            <person name="Martinez A.T."/>
            <person name="Grigoriev I.V."/>
            <person name="Riley R."/>
            <person name="Lipzen A."/>
            <person name="Berrin J.G."/>
            <person name="Master E.R."/>
            <person name="Rosso M.N."/>
        </authorList>
    </citation>
    <scope>NUCLEOTIDE SEQUENCE [LARGE SCALE GENOMIC DNA]</scope>
    <source>
        <strain evidence="2 3">BRFM310</strain>
    </source>
</reference>
<dbReference type="AlphaFoldDB" id="A0A1Y2IG10"/>
<evidence type="ECO:0000313" key="3">
    <source>
        <dbReference type="Proteomes" id="UP000193067"/>
    </source>
</evidence>
<feature type="compositionally biased region" description="Basic and acidic residues" evidence="1">
    <location>
        <begin position="40"/>
        <end position="60"/>
    </location>
</feature>
<keyword evidence="3" id="KW-1185">Reference proteome</keyword>
<organism evidence="2 3">
    <name type="scientific">Trametes coccinea (strain BRFM310)</name>
    <name type="common">Pycnoporus coccineus</name>
    <dbReference type="NCBI Taxonomy" id="1353009"/>
    <lineage>
        <taxon>Eukaryota</taxon>
        <taxon>Fungi</taxon>
        <taxon>Dikarya</taxon>
        <taxon>Basidiomycota</taxon>
        <taxon>Agaricomycotina</taxon>
        <taxon>Agaricomycetes</taxon>
        <taxon>Polyporales</taxon>
        <taxon>Polyporaceae</taxon>
        <taxon>Trametes</taxon>
    </lineage>
</organism>
<accession>A0A1Y2IG10</accession>
<protein>
    <submittedName>
        <fullName evidence="2">Uncharacterized protein</fullName>
    </submittedName>
</protein>
<name>A0A1Y2IG10_TRAC3</name>
<feature type="compositionally biased region" description="Basic residues" evidence="1">
    <location>
        <begin position="61"/>
        <end position="70"/>
    </location>
</feature>
<feature type="region of interest" description="Disordered" evidence="1">
    <location>
        <begin position="36"/>
        <end position="70"/>
    </location>
</feature>
<dbReference type="EMBL" id="KZ084122">
    <property type="protein sequence ID" value="OSD00048.1"/>
    <property type="molecule type" value="Genomic_DNA"/>
</dbReference>
<gene>
    <name evidence="2" type="ORF">PYCCODRAFT_1437804</name>
</gene>
<dbReference type="Proteomes" id="UP000193067">
    <property type="component" value="Unassembled WGS sequence"/>
</dbReference>
<proteinExistence type="predicted"/>